<dbReference type="RefSeq" id="WP_282537128.1">
    <property type="nucleotide sequence ID" value="NZ_JASCIS010000023.1"/>
</dbReference>
<proteinExistence type="predicted"/>
<protein>
    <submittedName>
        <fullName evidence="3">GNAT family N-acetyltransferase</fullName>
        <ecNumber evidence="3">2.3.1.-</ecNumber>
    </submittedName>
</protein>
<dbReference type="PANTHER" id="PTHR43441:SF10">
    <property type="entry name" value="ACETYLTRANSFERASE"/>
    <property type="match status" value="1"/>
</dbReference>
<dbReference type="InterPro" id="IPR016181">
    <property type="entry name" value="Acyl_CoA_acyltransferase"/>
</dbReference>
<dbReference type="Gene3D" id="3.40.630.30">
    <property type="match status" value="1"/>
</dbReference>
<dbReference type="EC" id="2.3.1.-" evidence="3"/>
<feature type="compositionally biased region" description="Low complexity" evidence="1">
    <location>
        <begin position="28"/>
        <end position="45"/>
    </location>
</feature>
<feature type="region of interest" description="Disordered" evidence="1">
    <location>
        <begin position="19"/>
        <end position="53"/>
    </location>
</feature>
<feature type="domain" description="N-acetyltransferase" evidence="2">
    <location>
        <begin position="63"/>
        <end position="225"/>
    </location>
</feature>
<evidence type="ECO:0000256" key="1">
    <source>
        <dbReference type="SAM" id="MobiDB-lite"/>
    </source>
</evidence>
<dbReference type="GO" id="GO:0016746">
    <property type="term" value="F:acyltransferase activity"/>
    <property type="evidence" value="ECO:0007669"/>
    <property type="project" value="UniProtKB-KW"/>
</dbReference>
<organism evidence="3 4">
    <name type="scientific">Streptomyces luteolus</name>
    <dbReference type="NCBI Taxonomy" id="3043615"/>
    <lineage>
        <taxon>Bacteria</taxon>
        <taxon>Bacillati</taxon>
        <taxon>Actinomycetota</taxon>
        <taxon>Actinomycetes</taxon>
        <taxon>Kitasatosporales</taxon>
        <taxon>Streptomycetaceae</taxon>
        <taxon>Streptomyces</taxon>
    </lineage>
</organism>
<reference evidence="3 4" key="1">
    <citation type="submission" date="2023-05" db="EMBL/GenBank/DDBJ databases">
        <title>Draft genome sequence of Streptomyces sp. B-S-A12 isolated from a cave soil in Thailand.</title>
        <authorList>
            <person name="Chamroensaksri N."/>
            <person name="Muangham S."/>
        </authorList>
    </citation>
    <scope>NUCLEOTIDE SEQUENCE [LARGE SCALE GENOMIC DNA]</scope>
    <source>
        <strain evidence="3 4">B-S-A12</strain>
    </source>
</reference>
<name>A0ABT6T084_9ACTN</name>
<dbReference type="Pfam" id="PF13302">
    <property type="entry name" value="Acetyltransf_3"/>
    <property type="match status" value="1"/>
</dbReference>
<dbReference type="InterPro" id="IPR000182">
    <property type="entry name" value="GNAT_dom"/>
</dbReference>
<accession>A0ABT6T084</accession>
<dbReference type="Proteomes" id="UP001237105">
    <property type="component" value="Unassembled WGS sequence"/>
</dbReference>
<evidence type="ECO:0000313" key="4">
    <source>
        <dbReference type="Proteomes" id="UP001237105"/>
    </source>
</evidence>
<dbReference type="EMBL" id="JASCIS010000023">
    <property type="protein sequence ID" value="MDI3421259.1"/>
    <property type="molecule type" value="Genomic_DNA"/>
</dbReference>
<evidence type="ECO:0000313" key="3">
    <source>
        <dbReference type="EMBL" id="MDI3421259.1"/>
    </source>
</evidence>
<dbReference type="SUPFAM" id="SSF55729">
    <property type="entry name" value="Acyl-CoA N-acyltransferases (Nat)"/>
    <property type="match status" value="1"/>
</dbReference>
<keyword evidence="3" id="KW-0012">Acyltransferase</keyword>
<dbReference type="PROSITE" id="PS51186">
    <property type="entry name" value="GNAT"/>
    <property type="match status" value="1"/>
</dbReference>
<comment type="caution">
    <text evidence="3">The sequence shown here is derived from an EMBL/GenBank/DDBJ whole genome shotgun (WGS) entry which is preliminary data.</text>
</comment>
<evidence type="ECO:0000259" key="2">
    <source>
        <dbReference type="PROSITE" id="PS51186"/>
    </source>
</evidence>
<dbReference type="PANTHER" id="PTHR43441">
    <property type="entry name" value="RIBOSOMAL-PROTEIN-SERINE ACETYLTRANSFERASE"/>
    <property type="match status" value="1"/>
</dbReference>
<gene>
    <name evidence="3" type="ORF">QIT00_22345</name>
</gene>
<sequence>MEGAQQALVQGELYVRGQGESYVREGAAADPNQDPNPNPDSDQAPDPVPTLPATPVVLRGDGLVLREWTEDDVPAMAELFDEPGIAHRTPLASPFDLAAARAYLDRARDTRADGTRLQLVVTEDGVTPLGEVLLASLGAERPAGAVTLGYAIGAAHRGRRLALRATRLLTEYAHTTLGLRRLRLQIEADNAASTGVARAAGYRLRADVPPTEVTQKGRTYTLQVWEHEQEAEAASRAGR</sequence>
<keyword evidence="3" id="KW-0808">Transferase</keyword>
<dbReference type="InterPro" id="IPR051908">
    <property type="entry name" value="Ribosomal_N-acetyltransferase"/>
</dbReference>
<keyword evidence="4" id="KW-1185">Reference proteome</keyword>